<keyword evidence="4" id="KW-0808">Transferase</keyword>
<evidence type="ECO:0000259" key="12">
    <source>
        <dbReference type="Pfam" id="PF03281"/>
    </source>
</evidence>
<accession>A0A1B0BEC6</accession>
<comment type="similarity">
    <text evidence="3">Belongs to the mab-21 family.</text>
</comment>
<evidence type="ECO:0000256" key="9">
    <source>
        <dbReference type="ARBA" id="ARBA00022842"/>
    </source>
</evidence>
<evidence type="ECO:0000313" key="15">
    <source>
        <dbReference type="Proteomes" id="UP000092460"/>
    </source>
</evidence>
<dbReference type="EnsemblMetazoa" id="GPPI027279-RA">
    <property type="protein sequence ID" value="GPPI027279-PA"/>
    <property type="gene ID" value="GPPI027279"/>
</dbReference>
<evidence type="ECO:0000259" key="13">
    <source>
        <dbReference type="Pfam" id="PF20266"/>
    </source>
</evidence>
<dbReference type="PANTHER" id="PTHR10656:SF42">
    <property type="entry name" value="CYCLIC GMP-AMP SYNTHASE-LIKE PROTEIN-RELATED"/>
    <property type="match status" value="1"/>
</dbReference>
<evidence type="ECO:0000256" key="7">
    <source>
        <dbReference type="ARBA" id="ARBA00022741"/>
    </source>
</evidence>
<evidence type="ECO:0000256" key="10">
    <source>
        <dbReference type="ARBA" id="ARBA00023134"/>
    </source>
</evidence>
<comment type="cofactor">
    <cofactor evidence="2">
        <name>Mg(2+)</name>
        <dbReference type="ChEBI" id="CHEBI:18420"/>
    </cofactor>
</comment>
<dbReference type="Gene3D" id="3.30.460.90">
    <property type="match status" value="1"/>
</dbReference>
<protein>
    <submittedName>
        <fullName evidence="14">Uncharacterized protein</fullName>
    </submittedName>
</protein>
<keyword evidence="7" id="KW-0547">Nucleotide-binding</keyword>
<dbReference type="EMBL" id="JXJN01012853">
    <property type="status" value="NOT_ANNOTATED_CDS"/>
    <property type="molecule type" value="Genomic_DNA"/>
</dbReference>
<reference evidence="15" key="1">
    <citation type="submission" date="2015-01" db="EMBL/GenBank/DDBJ databases">
        <authorList>
            <person name="Aksoy S."/>
            <person name="Warren W."/>
            <person name="Wilson R.K."/>
        </authorList>
    </citation>
    <scope>NUCLEOTIDE SEQUENCE [LARGE SCALE GENOMIC DNA]</scope>
    <source>
        <strain evidence="15">IAEA</strain>
    </source>
</reference>
<evidence type="ECO:0000256" key="2">
    <source>
        <dbReference type="ARBA" id="ARBA00001946"/>
    </source>
</evidence>
<feature type="domain" description="Mab-21-like HhH/H2TH-like" evidence="13">
    <location>
        <begin position="259"/>
        <end position="346"/>
    </location>
</feature>
<dbReference type="PANTHER" id="PTHR10656">
    <property type="entry name" value="CELL FATE DETERMINING PROTEIN MAB21-RELATED"/>
    <property type="match status" value="1"/>
</dbReference>
<feature type="domain" description="Mab-21-like nucleotidyltransferase" evidence="12">
    <location>
        <begin position="64"/>
        <end position="208"/>
    </location>
</feature>
<sequence>MAYPFEQHLRDIDQTISVKNCDRQAYTMMYDDVRDTLLGRMCVVSATFKKLYKGHTLFGSYPNSVRIIKPNEFDVFFELETPYSDKLYIESDEYRPGFVKLDFEDVMEELYNDDNLSYVYDEFADNLLDRNDYLKRTNLQWWIHNIIEEVFIRFGKIVYGRTTMELEYQKRSVAHTIKVRDVYSSRNISIDFVPAYPIGRPSWLRKRNFYPFVGCSEDFFAVPKSFNATPKGRSGHSLTFLLVNPSAEYELLLGKQHLKVALRLLKSLRNCYRDDLRRLKSYFLVAMFLWQIRKRPKSFWEQPISIMLEVLTEHFQKGVLRYFWCPDLNLLDILKPTEIAEYAETLSSINNTLQSYIYQPNLSLERCETHFQLPDSDSD</sequence>
<dbReference type="GO" id="GO:0005524">
    <property type="term" value="F:ATP binding"/>
    <property type="evidence" value="ECO:0007669"/>
    <property type="project" value="UniProtKB-KW"/>
</dbReference>
<keyword evidence="10" id="KW-0342">GTP-binding</keyword>
<dbReference type="SMART" id="SM01265">
    <property type="entry name" value="Mab-21"/>
    <property type="match status" value="1"/>
</dbReference>
<evidence type="ECO:0000256" key="11">
    <source>
        <dbReference type="ARBA" id="ARBA00023211"/>
    </source>
</evidence>
<evidence type="ECO:0000256" key="5">
    <source>
        <dbReference type="ARBA" id="ARBA00022695"/>
    </source>
</evidence>
<dbReference type="GO" id="GO:0046872">
    <property type="term" value="F:metal ion binding"/>
    <property type="evidence" value="ECO:0007669"/>
    <property type="project" value="UniProtKB-KW"/>
</dbReference>
<dbReference type="InterPro" id="IPR046906">
    <property type="entry name" value="Mab-21_HhH/H2TH-like"/>
</dbReference>
<keyword evidence="8" id="KW-0067">ATP-binding</keyword>
<dbReference type="AlphaFoldDB" id="A0A1B0BEC6"/>
<dbReference type="InterPro" id="IPR024810">
    <property type="entry name" value="MAB21L/cGLR"/>
</dbReference>
<evidence type="ECO:0000256" key="6">
    <source>
        <dbReference type="ARBA" id="ARBA00022723"/>
    </source>
</evidence>
<keyword evidence="15" id="KW-1185">Reference proteome</keyword>
<keyword evidence="9" id="KW-0460">Magnesium</keyword>
<organism evidence="14 15">
    <name type="scientific">Glossina palpalis gambiensis</name>
    <dbReference type="NCBI Taxonomy" id="67801"/>
    <lineage>
        <taxon>Eukaryota</taxon>
        <taxon>Metazoa</taxon>
        <taxon>Ecdysozoa</taxon>
        <taxon>Arthropoda</taxon>
        <taxon>Hexapoda</taxon>
        <taxon>Insecta</taxon>
        <taxon>Pterygota</taxon>
        <taxon>Neoptera</taxon>
        <taxon>Endopterygota</taxon>
        <taxon>Diptera</taxon>
        <taxon>Brachycera</taxon>
        <taxon>Muscomorpha</taxon>
        <taxon>Hippoboscoidea</taxon>
        <taxon>Glossinidae</taxon>
        <taxon>Glossina</taxon>
    </lineage>
</organism>
<dbReference type="STRING" id="67801.A0A1B0BEC6"/>
<name>A0A1B0BEC6_9MUSC</name>
<dbReference type="Pfam" id="PF03281">
    <property type="entry name" value="Mab-21"/>
    <property type="match status" value="1"/>
</dbReference>
<proteinExistence type="inferred from homology"/>
<evidence type="ECO:0000256" key="3">
    <source>
        <dbReference type="ARBA" id="ARBA00008307"/>
    </source>
</evidence>
<dbReference type="Pfam" id="PF20266">
    <property type="entry name" value="Mab-21_C"/>
    <property type="match status" value="1"/>
</dbReference>
<keyword evidence="11" id="KW-0464">Manganese</keyword>
<evidence type="ECO:0000256" key="4">
    <source>
        <dbReference type="ARBA" id="ARBA00022679"/>
    </source>
</evidence>
<keyword evidence="6" id="KW-0479">Metal-binding</keyword>
<comment type="cofactor">
    <cofactor evidence="1">
        <name>Mn(2+)</name>
        <dbReference type="ChEBI" id="CHEBI:29035"/>
    </cofactor>
</comment>
<evidence type="ECO:0000256" key="8">
    <source>
        <dbReference type="ARBA" id="ARBA00022840"/>
    </source>
</evidence>
<dbReference type="VEuPathDB" id="VectorBase:GPPI027279"/>
<evidence type="ECO:0000256" key="1">
    <source>
        <dbReference type="ARBA" id="ARBA00001936"/>
    </source>
</evidence>
<keyword evidence="5" id="KW-0548">Nucleotidyltransferase</keyword>
<reference evidence="14" key="2">
    <citation type="submission" date="2020-05" db="UniProtKB">
        <authorList>
            <consortium name="EnsemblMetazoa"/>
        </authorList>
    </citation>
    <scope>IDENTIFICATION</scope>
    <source>
        <strain evidence="14">IAEA</strain>
    </source>
</reference>
<dbReference type="InterPro" id="IPR046903">
    <property type="entry name" value="Mab-21-like_nuc_Trfase"/>
</dbReference>
<dbReference type="Gene3D" id="1.10.1410.40">
    <property type="match status" value="1"/>
</dbReference>
<evidence type="ECO:0000313" key="14">
    <source>
        <dbReference type="EnsemblMetazoa" id="GPPI027279-PA"/>
    </source>
</evidence>
<dbReference type="Proteomes" id="UP000092460">
    <property type="component" value="Unassembled WGS sequence"/>
</dbReference>
<dbReference type="GO" id="GO:0016779">
    <property type="term" value="F:nucleotidyltransferase activity"/>
    <property type="evidence" value="ECO:0007669"/>
    <property type="project" value="UniProtKB-KW"/>
</dbReference>
<dbReference type="GO" id="GO:0005525">
    <property type="term" value="F:GTP binding"/>
    <property type="evidence" value="ECO:0007669"/>
    <property type="project" value="UniProtKB-KW"/>
</dbReference>